<dbReference type="OrthoDB" id="10452511at2759"/>
<evidence type="ECO:0000313" key="2">
    <source>
        <dbReference type="Proteomes" id="UP000887116"/>
    </source>
</evidence>
<dbReference type="Proteomes" id="UP000887116">
    <property type="component" value="Unassembled WGS sequence"/>
</dbReference>
<dbReference type="EMBL" id="BMAO01035806">
    <property type="protein sequence ID" value="GFR06127.1"/>
    <property type="molecule type" value="Genomic_DNA"/>
</dbReference>
<proteinExistence type="predicted"/>
<accession>A0A8X6LF49</accession>
<sequence length="146" mass="16568">MPVLGQEERGAGRTPEGERKDKERALFLFSAVVTAWAGYSSSKSNNGYGYVLSNSRPYYTYKPYVITPTAVKPVYVAKPYYGYGNGYGYGQLHHDSYRPIWSSSNTADSYYPYYGYAGSYLYNPYYYGSYKHGIGYYPGYGYGDLK</sequence>
<gene>
    <name evidence="1" type="ORF">TNCT_310221</name>
</gene>
<comment type="caution">
    <text evidence="1">The sequence shown here is derived from an EMBL/GenBank/DDBJ whole genome shotgun (WGS) entry which is preliminary data.</text>
</comment>
<reference evidence="1" key="1">
    <citation type="submission" date="2020-07" db="EMBL/GenBank/DDBJ databases">
        <title>Multicomponent nature underlies the extraordinary mechanical properties of spider dragline silk.</title>
        <authorList>
            <person name="Kono N."/>
            <person name="Nakamura H."/>
            <person name="Mori M."/>
            <person name="Yoshida Y."/>
            <person name="Ohtoshi R."/>
            <person name="Malay A.D."/>
            <person name="Moran D.A.P."/>
            <person name="Tomita M."/>
            <person name="Numata K."/>
            <person name="Arakawa K."/>
        </authorList>
    </citation>
    <scope>NUCLEOTIDE SEQUENCE</scope>
</reference>
<protein>
    <submittedName>
        <fullName evidence="1">Uncharacterized protein</fullName>
    </submittedName>
</protein>
<dbReference type="AlphaFoldDB" id="A0A8X6LF49"/>
<name>A0A8X6LF49_TRICU</name>
<organism evidence="1 2">
    <name type="scientific">Trichonephila clavata</name>
    <name type="common">Joro spider</name>
    <name type="synonym">Nephila clavata</name>
    <dbReference type="NCBI Taxonomy" id="2740835"/>
    <lineage>
        <taxon>Eukaryota</taxon>
        <taxon>Metazoa</taxon>
        <taxon>Ecdysozoa</taxon>
        <taxon>Arthropoda</taxon>
        <taxon>Chelicerata</taxon>
        <taxon>Arachnida</taxon>
        <taxon>Araneae</taxon>
        <taxon>Araneomorphae</taxon>
        <taxon>Entelegynae</taxon>
        <taxon>Araneoidea</taxon>
        <taxon>Nephilidae</taxon>
        <taxon>Trichonephila</taxon>
    </lineage>
</organism>
<keyword evidence="2" id="KW-1185">Reference proteome</keyword>
<evidence type="ECO:0000313" key="1">
    <source>
        <dbReference type="EMBL" id="GFR06127.1"/>
    </source>
</evidence>